<dbReference type="InterPro" id="IPR032808">
    <property type="entry name" value="DoxX"/>
</dbReference>
<evidence type="ECO:0000256" key="3">
    <source>
        <dbReference type="ARBA" id="ARBA00022475"/>
    </source>
</evidence>
<dbReference type="InterPro" id="IPR051907">
    <property type="entry name" value="DoxX-like_oxidoreductase"/>
</dbReference>
<evidence type="ECO:0000256" key="2">
    <source>
        <dbReference type="ARBA" id="ARBA00006679"/>
    </source>
</evidence>
<feature type="transmembrane region" description="Helical" evidence="7">
    <location>
        <begin position="21"/>
        <end position="40"/>
    </location>
</feature>
<organism evidence="8 9">
    <name type="scientific">Dongia soli</name>
    <dbReference type="NCBI Taxonomy" id="600628"/>
    <lineage>
        <taxon>Bacteria</taxon>
        <taxon>Pseudomonadati</taxon>
        <taxon>Pseudomonadota</taxon>
        <taxon>Alphaproteobacteria</taxon>
        <taxon>Rhodospirillales</taxon>
        <taxon>Dongiaceae</taxon>
        <taxon>Dongia</taxon>
    </lineage>
</organism>
<evidence type="ECO:0000256" key="7">
    <source>
        <dbReference type="SAM" id="Phobius"/>
    </source>
</evidence>
<comment type="similarity">
    <text evidence="2">Belongs to the DoxX family.</text>
</comment>
<protein>
    <submittedName>
        <fullName evidence="8">DoxX family protein</fullName>
    </submittedName>
</protein>
<gene>
    <name evidence="8" type="ORF">SMD27_10735</name>
</gene>
<feature type="transmembrane region" description="Helical" evidence="7">
    <location>
        <begin position="60"/>
        <end position="82"/>
    </location>
</feature>
<comment type="subcellular location">
    <subcellularLocation>
        <location evidence="1">Cell membrane</location>
        <topology evidence="1">Multi-pass membrane protein</topology>
    </subcellularLocation>
</comment>
<evidence type="ECO:0000256" key="6">
    <source>
        <dbReference type="ARBA" id="ARBA00023136"/>
    </source>
</evidence>
<dbReference type="Pfam" id="PF07681">
    <property type="entry name" value="DoxX"/>
    <property type="match status" value="1"/>
</dbReference>
<dbReference type="Proteomes" id="UP001279642">
    <property type="component" value="Unassembled WGS sequence"/>
</dbReference>
<evidence type="ECO:0000313" key="9">
    <source>
        <dbReference type="Proteomes" id="UP001279642"/>
    </source>
</evidence>
<comment type="caution">
    <text evidence="8">The sequence shown here is derived from an EMBL/GenBank/DDBJ whole genome shotgun (WGS) entry which is preliminary data.</text>
</comment>
<keyword evidence="9" id="KW-1185">Reference proteome</keyword>
<sequence length="160" mass="17823">MAFRGKLANWLRSLEQVGGPIVDLLIRIAVFRVFFWSGLVKIHDWEGTVQLFQYEYMVPFLSPSIAALLATSFELGASSLVLLGFLTRLAALPLLGMAMVIQFVLGAANPDYSQLEHYLWMVLLLSIIVRGPGLFSIDYLFHRPGGEARSDIAVHSVKLD</sequence>
<evidence type="ECO:0000256" key="1">
    <source>
        <dbReference type="ARBA" id="ARBA00004651"/>
    </source>
</evidence>
<reference evidence="8 9" key="1">
    <citation type="journal article" date="2016" name="Antonie Van Leeuwenhoek">
        <title>Dongia soli sp. nov., isolated from soil from Dokdo, Korea.</title>
        <authorList>
            <person name="Kim D.U."/>
            <person name="Lee H."/>
            <person name="Kim H."/>
            <person name="Kim S.G."/>
            <person name="Ka J.O."/>
        </authorList>
    </citation>
    <scope>NUCLEOTIDE SEQUENCE [LARGE SCALE GENOMIC DNA]</scope>
    <source>
        <strain evidence="8 9">D78</strain>
    </source>
</reference>
<evidence type="ECO:0000313" key="8">
    <source>
        <dbReference type="EMBL" id="MDY0883321.1"/>
    </source>
</evidence>
<feature type="transmembrane region" description="Helical" evidence="7">
    <location>
        <begin position="89"/>
        <end position="108"/>
    </location>
</feature>
<evidence type="ECO:0000256" key="4">
    <source>
        <dbReference type="ARBA" id="ARBA00022692"/>
    </source>
</evidence>
<keyword evidence="5 7" id="KW-1133">Transmembrane helix</keyword>
<proteinExistence type="inferred from homology"/>
<evidence type="ECO:0000256" key="5">
    <source>
        <dbReference type="ARBA" id="ARBA00022989"/>
    </source>
</evidence>
<dbReference type="PANTHER" id="PTHR33452:SF1">
    <property type="entry name" value="INNER MEMBRANE PROTEIN YPHA-RELATED"/>
    <property type="match status" value="1"/>
</dbReference>
<dbReference type="RefSeq" id="WP_320508668.1">
    <property type="nucleotide sequence ID" value="NZ_JAXCLW010000002.1"/>
</dbReference>
<keyword evidence="6 7" id="KW-0472">Membrane</keyword>
<dbReference type="PANTHER" id="PTHR33452">
    <property type="entry name" value="OXIDOREDUCTASE CATD-RELATED"/>
    <property type="match status" value="1"/>
</dbReference>
<accession>A0ABU5EAF1</accession>
<keyword evidence="4 7" id="KW-0812">Transmembrane</keyword>
<keyword evidence="3" id="KW-1003">Cell membrane</keyword>
<name>A0ABU5EAF1_9PROT</name>
<feature type="transmembrane region" description="Helical" evidence="7">
    <location>
        <begin position="120"/>
        <end position="141"/>
    </location>
</feature>
<dbReference type="EMBL" id="JAXCLW010000002">
    <property type="protein sequence ID" value="MDY0883321.1"/>
    <property type="molecule type" value="Genomic_DNA"/>
</dbReference>